<comment type="subunit">
    <text evidence="3">Associated with the spliceosome.</text>
</comment>
<evidence type="ECO:0000256" key="4">
    <source>
        <dbReference type="SAM" id="MobiDB-lite"/>
    </source>
</evidence>
<feature type="compositionally biased region" description="Gly residues" evidence="4">
    <location>
        <begin position="317"/>
        <end position="334"/>
    </location>
</feature>
<organism evidence="6 7">
    <name type="scientific">Dimargaris cristalligena</name>
    <dbReference type="NCBI Taxonomy" id="215637"/>
    <lineage>
        <taxon>Eukaryota</taxon>
        <taxon>Fungi</taxon>
        <taxon>Fungi incertae sedis</taxon>
        <taxon>Zoopagomycota</taxon>
        <taxon>Kickxellomycotina</taxon>
        <taxon>Dimargaritomycetes</taxon>
        <taxon>Dimargaritales</taxon>
        <taxon>Dimargaritaceae</taxon>
        <taxon>Dimargaris</taxon>
    </lineage>
</organism>
<evidence type="ECO:0000256" key="1">
    <source>
        <dbReference type="ARBA" id="ARBA00010197"/>
    </source>
</evidence>
<reference evidence="7" key="1">
    <citation type="journal article" date="2018" name="Nat. Microbiol.">
        <title>Leveraging single-cell genomics to expand the fungal tree of life.</title>
        <authorList>
            <person name="Ahrendt S.R."/>
            <person name="Quandt C.A."/>
            <person name="Ciobanu D."/>
            <person name="Clum A."/>
            <person name="Salamov A."/>
            <person name="Andreopoulos B."/>
            <person name="Cheng J.F."/>
            <person name="Woyke T."/>
            <person name="Pelin A."/>
            <person name="Henrissat B."/>
            <person name="Reynolds N.K."/>
            <person name="Benny G.L."/>
            <person name="Smith M.E."/>
            <person name="James T.Y."/>
            <person name="Grigoriev I.V."/>
        </authorList>
    </citation>
    <scope>NUCLEOTIDE SEQUENCE [LARGE SCALE GENOMIC DNA]</scope>
    <source>
        <strain evidence="7">RSA 468</strain>
    </source>
</reference>
<accession>A0A4P9ZXC5</accession>
<feature type="region of interest" description="Disordered" evidence="4">
    <location>
        <begin position="1"/>
        <end position="20"/>
    </location>
</feature>
<dbReference type="InterPro" id="IPR017862">
    <property type="entry name" value="SKI-int_prot_SKIP"/>
</dbReference>
<dbReference type="InterPro" id="IPR004015">
    <property type="entry name" value="SKI-int_prot_SKIP_SNW-dom"/>
</dbReference>
<comment type="subcellular location">
    <subcellularLocation>
        <location evidence="3">Nucleus</location>
    </subcellularLocation>
</comment>
<feature type="compositionally biased region" description="Low complexity" evidence="4">
    <location>
        <begin position="527"/>
        <end position="547"/>
    </location>
</feature>
<keyword evidence="7" id="KW-1185">Reference proteome</keyword>
<dbReference type="GO" id="GO:0000398">
    <property type="term" value="P:mRNA splicing, via spliceosome"/>
    <property type="evidence" value="ECO:0007669"/>
    <property type="project" value="InterPro"/>
</dbReference>
<name>A0A4P9ZXC5_9FUNG</name>
<comment type="similarity">
    <text evidence="1 3">Belongs to the SNW family.</text>
</comment>
<dbReference type="GO" id="GO:0005681">
    <property type="term" value="C:spliceosomal complex"/>
    <property type="evidence" value="ECO:0007669"/>
    <property type="project" value="UniProtKB-UniRule"/>
</dbReference>
<evidence type="ECO:0000313" key="7">
    <source>
        <dbReference type="Proteomes" id="UP000268162"/>
    </source>
</evidence>
<gene>
    <name evidence="6" type="ORF">BJ085DRAFT_22462</name>
</gene>
<sequence>RTSNALTVTGSSGPPPYGRRQNWLPKVAADFADGGAFPEIHILQHPLGMGRSSGGAGTPLPLQVNAQGEIQYDAIVRQGHGQNRTVHAQFQDLVPLSERPGFNSLDTEALLDRPDADTIQDTTERTRLALEKITQGKLAAGQRLGGNGAKASNKNPQYIRYTPNQQNAAFNSGAKQRVVRMVEMPVDPFEPQRFKQKKIPRGPPSPPAPIMHSPPRKPTADEQRDWFIPPAISNWKNPKGFTIPLDKRLAADGRGLQEVQINDNFAKLTDALNAGERLAREGIRARKMQEQKLAQKEKDAKEAHLRALAQQAREARAGGGAAVGVGGTGGGVSGWGRPTPGGREDEDDQAYREREELRQEQRAKREREVRQSHMGVAQRAQQLAREQNRDLSEKIALGLAKPTPTTDSLFDTRLFNRSEGLDSGFKGDDTYNLYEKPLFAGTGASSIYRPTRPTDGGDGGEAFGGGNADTISGLMQKDRFAGNSGVSFRGFQGTEGPDALASASREGPVQFEKARTGKSGTEGGKPSSLSSSLSASHSATAAASSSAADVFGLDQFLEEAKRSKRPAGEPGSQSNQSKRSR</sequence>
<feature type="region of interest" description="Disordered" evidence="4">
    <location>
        <begin position="193"/>
        <end position="222"/>
    </location>
</feature>
<feature type="region of interest" description="Disordered" evidence="4">
    <location>
        <begin position="559"/>
        <end position="581"/>
    </location>
</feature>
<feature type="compositionally biased region" description="Basic and acidic residues" evidence="4">
    <location>
        <begin position="349"/>
        <end position="371"/>
    </location>
</feature>
<evidence type="ECO:0000256" key="3">
    <source>
        <dbReference type="RuleBase" id="RU367140"/>
    </source>
</evidence>
<keyword evidence="3" id="KW-0507">mRNA processing</keyword>
<dbReference type="EMBL" id="ML002505">
    <property type="protein sequence ID" value="RKP37360.1"/>
    <property type="molecule type" value="Genomic_DNA"/>
</dbReference>
<evidence type="ECO:0000259" key="5">
    <source>
        <dbReference type="Pfam" id="PF02731"/>
    </source>
</evidence>
<comment type="function">
    <text evidence="3">Involved in pre-mRNA splicing.</text>
</comment>
<proteinExistence type="inferred from homology"/>
<dbReference type="AlphaFoldDB" id="A0A4P9ZXC5"/>
<evidence type="ECO:0000256" key="2">
    <source>
        <dbReference type="ARBA" id="ARBA00022160"/>
    </source>
</evidence>
<feature type="compositionally biased region" description="Polar residues" evidence="4">
    <location>
        <begin position="1"/>
        <end position="12"/>
    </location>
</feature>
<dbReference type="STRING" id="215637.A0A4P9ZXC5"/>
<evidence type="ECO:0000313" key="6">
    <source>
        <dbReference type="EMBL" id="RKP37360.1"/>
    </source>
</evidence>
<protein>
    <recommendedName>
        <fullName evidence="2 3">Pre-mRNA-processing protein 45</fullName>
    </recommendedName>
</protein>
<feature type="non-terminal residue" evidence="6">
    <location>
        <position position="1"/>
    </location>
</feature>
<keyword evidence="3" id="KW-0508">mRNA splicing</keyword>
<feature type="compositionally biased region" description="Polar residues" evidence="4">
    <location>
        <begin position="571"/>
        <end position="581"/>
    </location>
</feature>
<feature type="region of interest" description="Disordered" evidence="4">
    <location>
        <begin position="443"/>
        <end position="547"/>
    </location>
</feature>
<feature type="compositionally biased region" description="Gly residues" evidence="4">
    <location>
        <begin position="456"/>
        <end position="467"/>
    </location>
</feature>
<feature type="domain" description="SKI-interacting protein SKIP SNW" evidence="5">
    <location>
        <begin position="157"/>
        <end position="316"/>
    </location>
</feature>
<keyword evidence="3" id="KW-0747">Spliceosome</keyword>
<dbReference type="Proteomes" id="UP000268162">
    <property type="component" value="Unassembled WGS sequence"/>
</dbReference>
<feature type="region of interest" description="Disordered" evidence="4">
    <location>
        <begin position="311"/>
        <end position="387"/>
    </location>
</feature>
<dbReference type="PANTHER" id="PTHR12096">
    <property type="entry name" value="NUCLEAR PROTEIN SKIP-RELATED"/>
    <property type="match status" value="1"/>
</dbReference>
<dbReference type="Pfam" id="PF02731">
    <property type="entry name" value="SKIP_SNW"/>
    <property type="match status" value="1"/>
</dbReference>
<keyword evidence="3" id="KW-0539">Nucleus</keyword>